<dbReference type="Gene3D" id="1.20.1050.10">
    <property type="match status" value="1"/>
</dbReference>
<dbReference type="InterPro" id="IPR004045">
    <property type="entry name" value="Glutathione_S-Trfase_N"/>
</dbReference>
<reference evidence="2" key="1">
    <citation type="submission" date="2023-10" db="EMBL/GenBank/DDBJ databases">
        <authorList>
            <person name="Chen Y."/>
            <person name="Shah S."/>
            <person name="Dougan E. K."/>
            <person name="Thang M."/>
            <person name="Chan C."/>
        </authorList>
    </citation>
    <scope>NUCLEOTIDE SEQUENCE [LARGE SCALE GENOMIC DNA]</scope>
</reference>
<dbReference type="Proteomes" id="UP001189429">
    <property type="component" value="Unassembled WGS sequence"/>
</dbReference>
<protein>
    <recommendedName>
        <fullName evidence="1">GST N-terminal domain-containing protein</fullName>
    </recommendedName>
</protein>
<comment type="caution">
    <text evidence="2">The sequence shown here is derived from an EMBL/GenBank/DDBJ whole genome shotgun (WGS) entry which is preliminary data.</text>
</comment>
<evidence type="ECO:0000313" key="3">
    <source>
        <dbReference type="Proteomes" id="UP001189429"/>
    </source>
</evidence>
<evidence type="ECO:0000259" key="1">
    <source>
        <dbReference type="PROSITE" id="PS50404"/>
    </source>
</evidence>
<name>A0ABN9XXV4_9DINO</name>
<gene>
    <name evidence="2" type="ORF">PCOR1329_LOCUS80843</name>
</gene>
<dbReference type="InterPro" id="IPR011767">
    <property type="entry name" value="GLR_AS"/>
</dbReference>
<dbReference type="PROSITE" id="PS50404">
    <property type="entry name" value="GST_NTER"/>
    <property type="match status" value="1"/>
</dbReference>
<feature type="domain" description="GST N-terminal" evidence="1">
    <location>
        <begin position="37"/>
        <end position="120"/>
    </location>
</feature>
<dbReference type="EMBL" id="CAUYUJ010021495">
    <property type="protein sequence ID" value="CAK0904976.1"/>
    <property type="molecule type" value="Genomic_DNA"/>
</dbReference>
<dbReference type="Pfam" id="PF13417">
    <property type="entry name" value="GST_N_3"/>
    <property type="match status" value="1"/>
</dbReference>
<dbReference type="PROSITE" id="PS00195">
    <property type="entry name" value="GLUTAREDOXIN_1"/>
    <property type="match status" value="1"/>
</dbReference>
<accession>A0ABN9XXV4</accession>
<dbReference type="PANTHER" id="PTHR12782:SF5">
    <property type="entry name" value="PROSTAGLANDIN E SYNTHASE 2"/>
    <property type="match status" value="1"/>
</dbReference>
<dbReference type="Gene3D" id="3.40.30.10">
    <property type="entry name" value="Glutaredoxin"/>
    <property type="match status" value="1"/>
</dbReference>
<dbReference type="SUPFAM" id="SSF52833">
    <property type="entry name" value="Thioredoxin-like"/>
    <property type="match status" value="1"/>
</dbReference>
<keyword evidence="3" id="KW-1185">Reference proteome</keyword>
<sequence length="177" mass="19710">TYHFIASTPLRANMSAALLGVIMPATPAWVKVDLHRSHVRLYQFESCPFCRKVRACLDYHRVPYEIVEVHPLSKAETKDIAPDYKKVPVLGVEAADGRRFQLRDSKSIVRAILGGSNPGVGAAVPSPSATSATGIMWPEERVGTVEEQWLRWTDLVLVQCIVLNVYRTMGESAETFK</sequence>
<dbReference type="PROSITE" id="PS51354">
    <property type="entry name" value="GLUTAREDOXIN_2"/>
    <property type="match status" value="1"/>
</dbReference>
<dbReference type="PANTHER" id="PTHR12782">
    <property type="entry name" value="MICROSOMAL PROSTAGLANDIN E SYNTHASE-2"/>
    <property type="match status" value="1"/>
</dbReference>
<organism evidence="2 3">
    <name type="scientific">Prorocentrum cordatum</name>
    <dbReference type="NCBI Taxonomy" id="2364126"/>
    <lineage>
        <taxon>Eukaryota</taxon>
        <taxon>Sar</taxon>
        <taxon>Alveolata</taxon>
        <taxon>Dinophyceae</taxon>
        <taxon>Prorocentrales</taxon>
        <taxon>Prorocentraceae</taxon>
        <taxon>Prorocentrum</taxon>
    </lineage>
</organism>
<dbReference type="InterPro" id="IPR036249">
    <property type="entry name" value="Thioredoxin-like_sf"/>
</dbReference>
<proteinExistence type="predicted"/>
<feature type="non-terminal residue" evidence="2">
    <location>
        <position position="1"/>
    </location>
</feature>
<evidence type="ECO:0000313" key="2">
    <source>
        <dbReference type="EMBL" id="CAK0904976.1"/>
    </source>
</evidence>